<dbReference type="GO" id="GO:0030170">
    <property type="term" value="F:pyridoxal phosphate binding"/>
    <property type="evidence" value="ECO:0007669"/>
    <property type="project" value="InterPro"/>
</dbReference>
<dbReference type="FunFam" id="3.40.640.10:FF:000004">
    <property type="entry name" value="Acetylornithine aminotransferase"/>
    <property type="match status" value="1"/>
</dbReference>
<dbReference type="GO" id="GO:0005759">
    <property type="term" value="C:mitochondrial matrix"/>
    <property type="evidence" value="ECO:0007669"/>
    <property type="project" value="TreeGrafter"/>
</dbReference>
<accession>A0A167J6Q6</accession>
<dbReference type="PROSITE" id="PS00600">
    <property type="entry name" value="AA_TRANSFER_CLASS_3"/>
    <property type="match status" value="1"/>
</dbReference>
<evidence type="ECO:0000256" key="6">
    <source>
        <dbReference type="RuleBase" id="RU003560"/>
    </source>
</evidence>
<keyword evidence="3 7" id="KW-0032">Aminotransferase</keyword>
<dbReference type="InterPro" id="IPR050103">
    <property type="entry name" value="Class-III_PLP-dep_AT"/>
</dbReference>
<reference evidence="7 8" key="1">
    <citation type="journal article" date="2016" name="Mol. Biol. Evol.">
        <title>Comparative Genomics of Early-Diverging Mushroom-Forming Fungi Provides Insights into the Origins of Lignocellulose Decay Capabilities.</title>
        <authorList>
            <person name="Nagy L.G."/>
            <person name="Riley R."/>
            <person name="Tritt A."/>
            <person name="Adam C."/>
            <person name="Daum C."/>
            <person name="Floudas D."/>
            <person name="Sun H."/>
            <person name="Yadav J.S."/>
            <person name="Pangilinan J."/>
            <person name="Larsson K.H."/>
            <person name="Matsuura K."/>
            <person name="Barry K."/>
            <person name="Labutti K."/>
            <person name="Kuo R."/>
            <person name="Ohm R.A."/>
            <person name="Bhattacharya S.S."/>
            <person name="Shirouzu T."/>
            <person name="Yoshinaga Y."/>
            <person name="Martin F.M."/>
            <person name="Grigoriev I.V."/>
            <person name="Hibbett D.S."/>
        </authorList>
    </citation>
    <scope>NUCLEOTIDE SEQUENCE [LARGE SCALE GENOMIC DNA]</scope>
    <source>
        <strain evidence="7 8">TUFC12733</strain>
    </source>
</reference>
<dbReference type="InterPro" id="IPR015424">
    <property type="entry name" value="PyrdxlP-dep_Trfase"/>
</dbReference>
<keyword evidence="5 6" id="KW-0663">Pyridoxal phosphate</keyword>
<dbReference type="GO" id="GO:0042802">
    <property type="term" value="F:identical protein binding"/>
    <property type="evidence" value="ECO:0007669"/>
    <property type="project" value="TreeGrafter"/>
</dbReference>
<dbReference type="PANTHER" id="PTHR11986">
    <property type="entry name" value="AMINOTRANSFERASE CLASS III"/>
    <property type="match status" value="1"/>
</dbReference>
<comment type="similarity">
    <text evidence="2 6">Belongs to the class-III pyridoxal-phosphate-dependent aminotransferase family.</text>
</comment>
<gene>
    <name evidence="7" type="ORF">CALVIDRAFT_546755</name>
</gene>
<proteinExistence type="inferred from homology"/>
<dbReference type="PANTHER" id="PTHR11986:SF79">
    <property type="entry name" value="ACETYLORNITHINE AMINOTRANSFERASE, MITOCHONDRIAL"/>
    <property type="match status" value="1"/>
</dbReference>
<evidence type="ECO:0000256" key="2">
    <source>
        <dbReference type="ARBA" id="ARBA00008954"/>
    </source>
</evidence>
<evidence type="ECO:0000256" key="5">
    <source>
        <dbReference type="ARBA" id="ARBA00022898"/>
    </source>
</evidence>
<dbReference type="InterPro" id="IPR049704">
    <property type="entry name" value="Aminotrans_3_PPA_site"/>
</dbReference>
<dbReference type="Proteomes" id="UP000076738">
    <property type="component" value="Unassembled WGS sequence"/>
</dbReference>
<evidence type="ECO:0000256" key="3">
    <source>
        <dbReference type="ARBA" id="ARBA00022576"/>
    </source>
</evidence>
<dbReference type="InterPro" id="IPR015422">
    <property type="entry name" value="PyrdxlP-dep_Trfase_small"/>
</dbReference>
<comment type="cofactor">
    <cofactor evidence="1">
        <name>pyridoxal 5'-phosphate</name>
        <dbReference type="ChEBI" id="CHEBI:597326"/>
    </cofactor>
</comment>
<dbReference type="Gene3D" id="3.90.1150.10">
    <property type="entry name" value="Aspartate Aminotransferase, domain 1"/>
    <property type="match status" value="1"/>
</dbReference>
<dbReference type="SUPFAM" id="SSF53383">
    <property type="entry name" value="PLP-dependent transferases"/>
    <property type="match status" value="1"/>
</dbReference>
<name>A0A167J6Q6_CALVF</name>
<evidence type="ECO:0000313" key="7">
    <source>
        <dbReference type="EMBL" id="KZO93298.1"/>
    </source>
</evidence>
<dbReference type="OrthoDB" id="10260828at2759"/>
<dbReference type="GO" id="GO:0008483">
    <property type="term" value="F:transaminase activity"/>
    <property type="evidence" value="ECO:0007669"/>
    <property type="project" value="UniProtKB-KW"/>
</dbReference>
<keyword evidence="8" id="KW-1185">Reference proteome</keyword>
<dbReference type="STRING" id="1330018.A0A167J6Q6"/>
<dbReference type="InterPro" id="IPR005814">
    <property type="entry name" value="Aminotrans_3"/>
</dbReference>
<dbReference type="Pfam" id="PF00202">
    <property type="entry name" value="Aminotran_3"/>
    <property type="match status" value="1"/>
</dbReference>
<dbReference type="AlphaFoldDB" id="A0A167J6Q6"/>
<dbReference type="InterPro" id="IPR015421">
    <property type="entry name" value="PyrdxlP-dep_Trfase_major"/>
</dbReference>
<protein>
    <submittedName>
        <fullName evidence="7">Acetylornithine and succinylornithine aminotransferase</fullName>
    </submittedName>
</protein>
<organism evidence="7 8">
    <name type="scientific">Calocera viscosa (strain TUFC12733)</name>
    <dbReference type="NCBI Taxonomy" id="1330018"/>
    <lineage>
        <taxon>Eukaryota</taxon>
        <taxon>Fungi</taxon>
        <taxon>Dikarya</taxon>
        <taxon>Basidiomycota</taxon>
        <taxon>Agaricomycotina</taxon>
        <taxon>Dacrymycetes</taxon>
        <taxon>Dacrymycetales</taxon>
        <taxon>Dacrymycetaceae</taxon>
        <taxon>Calocera</taxon>
    </lineage>
</organism>
<sequence length="492" mass="53479">MRRRVGKQQHRLFSPIKHVQTPFIRCSSPSHPLQPSTKYTAVTHPEDSASLLPTLVRQIARLESCTANTYARPPLIFTSGRGSHLYTSHPSREYLDFSAGIAVNALGHNDTGFIAVMADQVGSLAHASNVYWNEWVGELASLLVGLTIREGGLGFAPKPEYEFYAPLPAPAPTGAKAFISNSGTEANEGALKFVRKYGKELWARRTGRPWEESTKTRFLCFEHAFHGRSMGALSATPNPKYQKPFTPLVPGFDVGTLNDMSAVELITEDHCGVIVEPIQGEGGIFECNVEWLEAIRKRCDEVGAVLIYDEIQCGLYRTGTLWAHSHYPISAHPDIVTMAKALGNGYPIGGILVKDHIAEAVTIGSHGTTFGGNVLAARLAHYVLTRLSAPSFLEHLSLVTDALSARLSPLPGYFPALVSSVRGRGAIRGLGFHTPEDAGKLVKMARERGVLFLTAGKDAVRFVPSLNVAVKEVEHAMDVLESCLVVMSGEKT</sequence>
<dbReference type="Gene3D" id="3.40.640.10">
    <property type="entry name" value="Type I PLP-dependent aspartate aminotransferase-like (Major domain)"/>
    <property type="match status" value="1"/>
</dbReference>
<evidence type="ECO:0000313" key="8">
    <source>
        <dbReference type="Proteomes" id="UP000076738"/>
    </source>
</evidence>
<keyword evidence="4 7" id="KW-0808">Transferase</keyword>
<evidence type="ECO:0000256" key="1">
    <source>
        <dbReference type="ARBA" id="ARBA00001933"/>
    </source>
</evidence>
<dbReference type="EMBL" id="KV417303">
    <property type="protein sequence ID" value="KZO93298.1"/>
    <property type="molecule type" value="Genomic_DNA"/>
</dbReference>
<dbReference type="CDD" id="cd00610">
    <property type="entry name" value="OAT_like"/>
    <property type="match status" value="1"/>
</dbReference>
<evidence type="ECO:0000256" key="4">
    <source>
        <dbReference type="ARBA" id="ARBA00022679"/>
    </source>
</evidence>